<evidence type="ECO:0000313" key="3">
    <source>
        <dbReference type="Proteomes" id="UP000887097"/>
    </source>
</evidence>
<accession>A0AA37HZD3</accession>
<proteinExistence type="predicted"/>
<feature type="region of interest" description="Disordered" evidence="1">
    <location>
        <begin position="28"/>
        <end position="114"/>
    </location>
</feature>
<dbReference type="EMBL" id="BPTT01000001">
    <property type="protein sequence ID" value="GJG32685.1"/>
    <property type="molecule type" value="Genomic_DNA"/>
</dbReference>
<gene>
    <name evidence="2" type="ORF">PRMUPPPA20_07940</name>
</gene>
<feature type="compositionally biased region" description="Gly residues" evidence="1">
    <location>
        <begin position="44"/>
        <end position="105"/>
    </location>
</feature>
<name>A0AA37HZD3_XYLRU</name>
<dbReference type="Proteomes" id="UP000887097">
    <property type="component" value="Unassembled WGS sequence"/>
</dbReference>
<dbReference type="InterPro" id="IPR012332">
    <property type="entry name" value="Autotransporter_pectin_lyase_C"/>
</dbReference>
<sequence>MVRELMLDEKQTKMVTKLNKKFKKLIEGEQQDNMKGQRPPMGQGRPGGNQGGGAPGGGMGGPGGGGFGGGGFGGGSFGGGSFGGGMGGPGGGGGMQGGPGGGMPPGEGSQQQASYNYDRQQLKYDKKLRKLLSDDQYEGYLRLKPQFYSQRRIREFLLGGNGFNSEMGMPPGGFGGHGPQQKNIKYTGATTLKAATSETSKAYKSSTTDESALLISTNEAVTIAQPTISKTGDSDGGDNCSFYGVNAALLVKDGSTTTIKGGTITSSAKGANGVFSYGGNGGRNGAEGDGTTVIIEDTKITTTGNGSGGIMTTGGGVMKAKNLTVNTSGRSSAPIRSDRGGGTVTVEGGSYTSSGQGSPVIYSTADITVSNAVLTSTMSEGAVIEGKNSITLNNCQVSVSNTRRNSHAQFLDGIMLFQSFSGDAASGNSHFTMNGGTLTSSQGHLFHVTNTNAIITLNGVKLTNNDPGKVLLSVCADGWQGAANKAALNANSQQLEGNILVGSDSELTLILSDGSSFTGCIAGNITNAAGDTVSTETGKVDVTLGDGCTWNLTADTHITSFTGDVSCIKSNGHRLYVNGKQLSIAQ</sequence>
<protein>
    <submittedName>
        <fullName evidence="2">Uncharacterized protein</fullName>
    </submittedName>
</protein>
<evidence type="ECO:0000256" key="1">
    <source>
        <dbReference type="SAM" id="MobiDB-lite"/>
    </source>
</evidence>
<evidence type="ECO:0000313" key="2">
    <source>
        <dbReference type="EMBL" id="GJG32685.1"/>
    </source>
</evidence>
<reference evidence="2" key="1">
    <citation type="submission" date="2021-08" db="EMBL/GenBank/DDBJ databases">
        <title>Prevotella lacticifex sp. nov., isolated from rumen of cow.</title>
        <authorList>
            <person name="Shinkai T."/>
            <person name="Ikeyama N."/>
            <person name="Kumagai M."/>
            <person name="Ohmori H."/>
            <person name="Sakamoto M."/>
            <person name="Ohkuma M."/>
            <person name="Mitsumori M."/>
        </authorList>
    </citation>
    <scope>NUCLEOTIDE SEQUENCE</scope>
    <source>
        <strain evidence="2">JCM 8259</strain>
    </source>
</reference>
<comment type="caution">
    <text evidence="2">The sequence shown here is derived from an EMBL/GenBank/DDBJ whole genome shotgun (WGS) entry which is preliminary data.</text>
</comment>
<dbReference type="AlphaFoldDB" id="A0AA37HZD3"/>
<organism evidence="2 3">
    <name type="scientific">Xylanibacter ruminicola</name>
    <name type="common">Prevotella ruminicola</name>
    <dbReference type="NCBI Taxonomy" id="839"/>
    <lineage>
        <taxon>Bacteria</taxon>
        <taxon>Pseudomonadati</taxon>
        <taxon>Bacteroidota</taxon>
        <taxon>Bacteroidia</taxon>
        <taxon>Bacteroidales</taxon>
        <taxon>Prevotellaceae</taxon>
        <taxon>Xylanibacter</taxon>
    </lineage>
</organism>
<dbReference type="Gene3D" id="2.160.20.20">
    <property type="match status" value="1"/>
</dbReference>